<evidence type="ECO:0000313" key="1">
    <source>
        <dbReference type="EMBL" id="MCT2408609.1"/>
    </source>
</evidence>
<organism evidence="1 2">
    <name type="scientific">Chryseobacterium pyrolae</name>
    <dbReference type="NCBI Taxonomy" id="2987481"/>
    <lineage>
        <taxon>Bacteria</taxon>
        <taxon>Pseudomonadati</taxon>
        <taxon>Bacteroidota</taxon>
        <taxon>Flavobacteriia</taxon>
        <taxon>Flavobacteriales</taxon>
        <taxon>Weeksellaceae</taxon>
        <taxon>Chryseobacterium group</taxon>
        <taxon>Chryseobacterium</taxon>
    </lineage>
</organism>
<protein>
    <submittedName>
        <fullName evidence="1">Uncharacterized protein</fullName>
    </submittedName>
</protein>
<dbReference type="RefSeq" id="WP_259829911.1">
    <property type="nucleotide sequence ID" value="NZ_JANZQH010000006.1"/>
</dbReference>
<reference evidence="1" key="1">
    <citation type="submission" date="2022-08" db="EMBL/GenBank/DDBJ databases">
        <title>Chryseobacterium antibioticum,isolated from the rhizosphere soil of Pyrola in Tibet.</title>
        <authorList>
            <person name="Kan Y."/>
        </authorList>
    </citation>
    <scope>NUCLEOTIDE SEQUENCE</scope>
    <source>
        <strain evidence="1">Pc2-12</strain>
    </source>
</reference>
<dbReference type="Proteomes" id="UP001142057">
    <property type="component" value="Unassembled WGS sequence"/>
</dbReference>
<sequence length="528" mass="56971">MSNIGKIIRVNALPPQGERETNVIYQVAAPGAATYTDYAIDENGDMKTPVADPAAQNLSDDLIKISDPGLVSEGFITQAQFNQNMNEDLDLKLNTPLIDGNAQNFTKVIGLDDHGNTAKLPAGDLGKNVANSSLTTIAGAGLTLGANWTLNTSGLYYSITGLTDASSDTTFNMLLAQNASGRIGKSNGKGAFISLPNQLTESEKTAWKTGMNGGWTTNTMSVAVILPPIVDKQDRDYFITLKGANLNLNPASFSVEIMNSTGTTVIATVPNSQVQLYTNGVDLVFYYNFKNLPLGNYKIRLWNGVAYYITTPTINVIDLLTPIGLSGLSWSMLNNTTICPTVDLTTASGTSIHRARNTNEQFVGTNQDAVSFKSSVLIPSAIADGDFYLELTNMTSGVIYYDGSYGYDYGLVDAAQPFSHSMQILAGIRRNFFFDERILPDNIFVSGSNTNTSVGLNRTSKLYITKKGNIVSISSINNGQLTTVVSTWFQPNGVDLAFFANFNSYNNSNSNNGANIQTDIYINSLIQL</sequence>
<keyword evidence="2" id="KW-1185">Reference proteome</keyword>
<comment type="caution">
    <text evidence="1">The sequence shown here is derived from an EMBL/GenBank/DDBJ whole genome shotgun (WGS) entry which is preliminary data.</text>
</comment>
<dbReference type="EMBL" id="JANZQH010000006">
    <property type="protein sequence ID" value="MCT2408609.1"/>
    <property type="molecule type" value="Genomic_DNA"/>
</dbReference>
<proteinExistence type="predicted"/>
<name>A0ABT2IJ23_9FLAO</name>
<accession>A0ABT2IJ23</accession>
<gene>
    <name evidence="1" type="ORF">NZD88_13750</name>
</gene>
<evidence type="ECO:0000313" key="2">
    <source>
        <dbReference type="Proteomes" id="UP001142057"/>
    </source>
</evidence>